<evidence type="ECO:0000313" key="2">
    <source>
        <dbReference type="Proteomes" id="UP000077315"/>
    </source>
</evidence>
<organism evidence="1 2">
    <name type="scientific">Phycomyces blakesleeanus (strain ATCC 8743b / DSM 1359 / FGSC 10004 / NBRC 33097 / NRRL 1555)</name>
    <dbReference type="NCBI Taxonomy" id="763407"/>
    <lineage>
        <taxon>Eukaryota</taxon>
        <taxon>Fungi</taxon>
        <taxon>Fungi incertae sedis</taxon>
        <taxon>Mucoromycota</taxon>
        <taxon>Mucoromycotina</taxon>
        <taxon>Mucoromycetes</taxon>
        <taxon>Mucorales</taxon>
        <taxon>Phycomycetaceae</taxon>
        <taxon>Phycomyces</taxon>
    </lineage>
</organism>
<reference evidence="2" key="1">
    <citation type="submission" date="2015-06" db="EMBL/GenBank/DDBJ databases">
        <title>Expansion of signal transduction pathways in fungi by whole-genome duplication.</title>
        <authorList>
            <consortium name="DOE Joint Genome Institute"/>
            <person name="Corrochano L.M."/>
            <person name="Kuo A."/>
            <person name="Marcet-Houben M."/>
            <person name="Polaino S."/>
            <person name="Salamov A."/>
            <person name="Villalobos J.M."/>
            <person name="Alvarez M.I."/>
            <person name="Avalos J."/>
            <person name="Benito E.P."/>
            <person name="Benoit I."/>
            <person name="Burger G."/>
            <person name="Camino L.P."/>
            <person name="Canovas D."/>
            <person name="Cerda-Olmedo E."/>
            <person name="Cheng J.-F."/>
            <person name="Dominguez A."/>
            <person name="Elias M."/>
            <person name="Eslava A.P."/>
            <person name="Glaser F."/>
            <person name="Grimwood J."/>
            <person name="Gutierrez G."/>
            <person name="Heitman J."/>
            <person name="Henrissat B."/>
            <person name="Iturriaga E.A."/>
            <person name="Lang B.F."/>
            <person name="Lavin J.L."/>
            <person name="Lee S."/>
            <person name="Li W."/>
            <person name="Lindquist E."/>
            <person name="Lopez-Garcia S."/>
            <person name="Luque E.M."/>
            <person name="Marcos A.T."/>
            <person name="Martin J."/>
            <person name="McCluskey K."/>
            <person name="Medina H.R."/>
            <person name="Miralles-Duran A."/>
            <person name="Miyazaki A."/>
            <person name="Munoz-Torres E."/>
            <person name="Oguiza J.A."/>
            <person name="Ohm R."/>
            <person name="Olmedo M."/>
            <person name="Orejas M."/>
            <person name="Ortiz-Castellanos L."/>
            <person name="Pisabarro A.G."/>
            <person name="Rodriguez-Romero J."/>
            <person name="Ruiz-Herrera J."/>
            <person name="Ruiz-Vazquez R."/>
            <person name="Sanz C."/>
            <person name="Schackwitz W."/>
            <person name="Schmutz J."/>
            <person name="Shahriari M."/>
            <person name="Shelest E."/>
            <person name="Silva-Franco F."/>
            <person name="Soanes D."/>
            <person name="Syed K."/>
            <person name="Tagua V.G."/>
            <person name="Talbot N.J."/>
            <person name="Thon M."/>
            <person name="De vries R.P."/>
            <person name="Wiebenga A."/>
            <person name="Yadav J.S."/>
            <person name="Braun E.L."/>
            <person name="Baker S."/>
            <person name="Garre V."/>
            <person name="Horwitz B."/>
            <person name="Torres-Martinez S."/>
            <person name="Idnurm A."/>
            <person name="Herrera-Estrella A."/>
            <person name="Gabaldon T."/>
            <person name="Grigoriev I.V."/>
        </authorList>
    </citation>
    <scope>NUCLEOTIDE SEQUENCE [LARGE SCALE GENOMIC DNA]</scope>
    <source>
        <strain evidence="2">NRRL 1555(-)</strain>
    </source>
</reference>
<sequence>MKKERTSIPSVNSTPGSKFDKFRWEQHQINKLYGTADISFYDYGSIEDYRIRDWLTSNIVVDRTLEKHRNLVKILVNIFDGSCLHMSTQKRLMTQVNYGIYNKLILSL</sequence>
<keyword evidence="2" id="KW-1185">Reference proteome</keyword>
<name>A0A162N3L2_PHYB8</name>
<dbReference type="GeneID" id="28997990"/>
<proteinExistence type="predicted"/>
<dbReference type="Proteomes" id="UP000077315">
    <property type="component" value="Unassembled WGS sequence"/>
</dbReference>
<dbReference type="InParanoid" id="A0A162N3L2"/>
<dbReference type="EMBL" id="KV440996">
    <property type="protein sequence ID" value="OAD68188.1"/>
    <property type="molecule type" value="Genomic_DNA"/>
</dbReference>
<accession>A0A162N3L2</accession>
<gene>
    <name evidence="1" type="ORF">PHYBLDRAFT_173677</name>
</gene>
<dbReference type="RefSeq" id="XP_018286228.1">
    <property type="nucleotide sequence ID" value="XM_018437084.1"/>
</dbReference>
<dbReference type="AlphaFoldDB" id="A0A162N3L2"/>
<evidence type="ECO:0000313" key="1">
    <source>
        <dbReference type="EMBL" id="OAD68188.1"/>
    </source>
</evidence>
<protein>
    <submittedName>
        <fullName evidence="1">Uncharacterized protein</fullName>
    </submittedName>
</protein>
<dbReference type="VEuPathDB" id="FungiDB:PHYBLDRAFT_173677"/>